<protein>
    <submittedName>
        <fullName evidence="2">Uncharacterized protein</fullName>
    </submittedName>
</protein>
<feature type="compositionally biased region" description="Low complexity" evidence="1">
    <location>
        <begin position="34"/>
        <end position="50"/>
    </location>
</feature>
<feature type="region of interest" description="Disordered" evidence="1">
    <location>
        <begin position="17"/>
        <end position="53"/>
    </location>
</feature>
<organism evidence="2 3">
    <name type="scientific">Phytophthora rubi</name>
    <dbReference type="NCBI Taxonomy" id="129364"/>
    <lineage>
        <taxon>Eukaryota</taxon>
        <taxon>Sar</taxon>
        <taxon>Stramenopiles</taxon>
        <taxon>Oomycota</taxon>
        <taxon>Peronosporomycetes</taxon>
        <taxon>Peronosporales</taxon>
        <taxon>Peronosporaceae</taxon>
        <taxon>Phytophthora</taxon>
    </lineage>
</organism>
<keyword evidence="3" id="KW-1185">Reference proteome</keyword>
<accession>A0A6A4BWI8</accession>
<dbReference type="AlphaFoldDB" id="A0A6A4BWI8"/>
<dbReference type="Proteomes" id="UP000434957">
    <property type="component" value="Unassembled WGS sequence"/>
</dbReference>
<dbReference type="EMBL" id="QXFT01004176">
    <property type="protein sequence ID" value="KAE9279729.1"/>
    <property type="molecule type" value="Genomic_DNA"/>
</dbReference>
<reference evidence="2 3" key="1">
    <citation type="submission" date="2018-08" db="EMBL/GenBank/DDBJ databases">
        <title>Genomic investigation of the strawberry pathogen Phytophthora fragariae indicates pathogenicity is determined by transcriptional variation in three key races.</title>
        <authorList>
            <person name="Adams T.M."/>
            <person name="Armitage A.D."/>
            <person name="Sobczyk M.K."/>
            <person name="Bates H.J."/>
            <person name="Dunwell J.M."/>
            <person name="Nellist C.F."/>
            <person name="Harrison R.J."/>
        </authorList>
    </citation>
    <scope>NUCLEOTIDE SEQUENCE [LARGE SCALE GENOMIC DNA]</scope>
    <source>
        <strain evidence="2 3">SCRP333</strain>
    </source>
</reference>
<evidence type="ECO:0000313" key="3">
    <source>
        <dbReference type="Proteomes" id="UP000434957"/>
    </source>
</evidence>
<sequence>MTSTLVAPASLATARVARQGRGARVQRRRREGRAVPYPHGHGAAGPPGRAVRGGHEELRRGREIKPVYTHAAQLVPVSMTLIFSECSSPVFTTCENVALLPAVSMSVCSGCSSSCTRTRSNATSAF</sequence>
<evidence type="ECO:0000313" key="2">
    <source>
        <dbReference type="EMBL" id="KAE9279729.1"/>
    </source>
</evidence>
<comment type="caution">
    <text evidence="2">The sequence shown here is derived from an EMBL/GenBank/DDBJ whole genome shotgun (WGS) entry which is preliminary data.</text>
</comment>
<proteinExistence type="predicted"/>
<name>A0A6A4BWI8_9STRA</name>
<gene>
    <name evidence="2" type="ORF">PR003_g28155</name>
</gene>
<evidence type="ECO:0000256" key="1">
    <source>
        <dbReference type="SAM" id="MobiDB-lite"/>
    </source>
</evidence>